<proteinExistence type="predicted"/>
<dbReference type="Proteomes" id="UP000269396">
    <property type="component" value="Unassembled WGS sequence"/>
</dbReference>
<dbReference type="EMBL" id="UZAL01038103">
    <property type="protein sequence ID" value="VDP73038.1"/>
    <property type="molecule type" value="Genomic_DNA"/>
</dbReference>
<reference evidence="1 2" key="1">
    <citation type="submission" date="2018-11" db="EMBL/GenBank/DDBJ databases">
        <authorList>
            <consortium name="Pathogen Informatics"/>
        </authorList>
    </citation>
    <scope>NUCLEOTIDE SEQUENCE [LARGE SCALE GENOMIC DNA]</scope>
    <source>
        <strain>Denwood</strain>
        <strain evidence="2">Zambia</strain>
    </source>
</reference>
<protein>
    <submittedName>
        <fullName evidence="1">Uncharacterized protein</fullName>
    </submittedName>
</protein>
<sequence>MLICFLSTTSGMLIISNLGPNAIDPEYISTWPIANFLAKRVGSNLLRWIPFISGRLSLMKSYFSTSLMNPFISSDKSTSFSDFKTILPNSDFIFKRLSFISISPVILETY</sequence>
<name>A0A3P8GMY5_9TREM</name>
<accession>A0A3P8GMY5</accession>
<organism evidence="1 2">
    <name type="scientific">Schistosoma mattheei</name>
    <dbReference type="NCBI Taxonomy" id="31246"/>
    <lineage>
        <taxon>Eukaryota</taxon>
        <taxon>Metazoa</taxon>
        <taxon>Spiralia</taxon>
        <taxon>Lophotrochozoa</taxon>
        <taxon>Platyhelminthes</taxon>
        <taxon>Trematoda</taxon>
        <taxon>Digenea</taxon>
        <taxon>Strigeidida</taxon>
        <taxon>Schistosomatoidea</taxon>
        <taxon>Schistosomatidae</taxon>
        <taxon>Schistosoma</taxon>
    </lineage>
</organism>
<evidence type="ECO:0000313" key="1">
    <source>
        <dbReference type="EMBL" id="VDP73038.1"/>
    </source>
</evidence>
<dbReference type="AlphaFoldDB" id="A0A3P8GMY5"/>
<gene>
    <name evidence="1" type="ORF">SMTD_LOCUS17041</name>
</gene>
<evidence type="ECO:0000313" key="2">
    <source>
        <dbReference type="Proteomes" id="UP000269396"/>
    </source>
</evidence>
<keyword evidence="2" id="KW-1185">Reference proteome</keyword>